<evidence type="ECO:0000256" key="8">
    <source>
        <dbReference type="ARBA" id="ARBA00023128"/>
    </source>
</evidence>
<keyword evidence="9 10" id="KW-0472">Membrane</keyword>
<feature type="repeat" description="Solcar" evidence="10">
    <location>
        <begin position="228"/>
        <end position="315"/>
    </location>
</feature>
<dbReference type="AlphaFoldDB" id="A0AAV4VCX6"/>
<dbReference type="PROSITE" id="PS50920">
    <property type="entry name" value="SOLCAR"/>
    <property type="match status" value="3"/>
</dbReference>
<accession>A0AAV4VCX6</accession>
<evidence type="ECO:0000256" key="11">
    <source>
        <dbReference type="RuleBase" id="RU000488"/>
    </source>
</evidence>
<evidence type="ECO:0000256" key="9">
    <source>
        <dbReference type="ARBA" id="ARBA00023136"/>
    </source>
</evidence>
<evidence type="ECO:0000256" key="5">
    <source>
        <dbReference type="ARBA" id="ARBA00022737"/>
    </source>
</evidence>
<dbReference type="PANTHER" id="PTHR46131:SF1">
    <property type="entry name" value="SD08549P"/>
    <property type="match status" value="1"/>
</dbReference>
<comment type="caution">
    <text evidence="12">The sequence shown here is derived from an EMBL/GenBank/DDBJ whole genome shotgun (WGS) entry which is preliminary data.</text>
</comment>
<dbReference type="GO" id="GO:0051724">
    <property type="term" value="F:NAD transmembrane transporter activity"/>
    <property type="evidence" value="ECO:0007669"/>
    <property type="project" value="TreeGrafter"/>
</dbReference>
<evidence type="ECO:0000313" key="13">
    <source>
        <dbReference type="Proteomes" id="UP001054945"/>
    </source>
</evidence>
<dbReference type="InterPro" id="IPR023395">
    <property type="entry name" value="MCP_dom_sf"/>
</dbReference>
<keyword evidence="4 10" id="KW-0812">Transmembrane</keyword>
<dbReference type="EMBL" id="BPLR01014308">
    <property type="protein sequence ID" value="GIY67991.1"/>
    <property type="molecule type" value="Genomic_DNA"/>
</dbReference>
<comment type="similarity">
    <text evidence="2 11">Belongs to the mitochondrial carrier (TC 2.A.29) family.</text>
</comment>
<evidence type="ECO:0000256" key="1">
    <source>
        <dbReference type="ARBA" id="ARBA00004448"/>
    </source>
</evidence>
<keyword evidence="5" id="KW-0677">Repeat</keyword>
<dbReference type="InterPro" id="IPR052465">
    <property type="entry name" value="Mito_NAD+_Carrier"/>
</dbReference>
<dbReference type="GO" id="GO:0005743">
    <property type="term" value="C:mitochondrial inner membrane"/>
    <property type="evidence" value="ECO:0007669"/>
    <property type="project" value="UniProtKB-SubCell"/>
</dbReference>
<proteinExistence type="inferred from homology"/>
<evidence type="ECO:0000313" key="12">
    <source>
        <dbReference type="EMBL" id="GIY67991.1"/>
    </source>
</evidence>
<evidence type="ECO:0000256" key="4">
    <source>
        <dbReference type="ARBA" id="ARBA00022692"/>
    </source>
</evidence>
<evidence type="ECO:0000256" key="2">
    <source>
        <dbReference type="ARBA" id="ARBA00006375"/>
    </source>
</evidence>
<feature type="repeat" description="Solcar" evidence="10">
    <location>
        <begin position="43"/>
        <end position="123"/>
    </location>
</feature>
<gene>
    <name evidence="12" type="primary">Slc25a51</name>
    <name evidence="12" type="ORF">CEXT_140671</name>
</gene>
<dbReference type="SUPFAM" id="SSF103506">
    <property type="entry name" value="Mitochondrial carrier"/>
    <property type="match status" value="1"/>
</dbReference>
<dbReference type="Pfam" id="PF00153">
    <property type="entry name" value="Mito_carr"/>
    <property type="match status" value="3"/>
</dbReference>
<evidence type="ECO:0000256" key="10">
    <source>
        <dbReference type="PROSITE-ProRule" id="PRU00282"/>
    </source>
</evidence>
<keyword evidence="6" id="KW-0999">Mitochondrion inner membrane</keyword>
<comment type="subcellular location">
    <subcellularLocation>
        <location evidence="1">Mitochondrion inner membrane</location>
        <topology evidence="1">Multi-pass membrane protein</topology>
    </subcellularLocation>
</comment>
<evidence type="ECO:0000256" key="7">
    <source>
        <dbReference type="ARBA" id="ARBA00022989"/>
    </source>
</evidence>
<keyword evidence="8" id="KW-0496">Mitochondrion</keyword>
<organism evidence="12 13">
    <name type="scientific">Caerostris extrusa</name>
    <name type="common">Bark spider</name>
    <name type="synonym">Caerostris bankana</name>
    <dbReference type="NCBI Taxonomy" id="172846"/>
    <lineage>
        <taxon>Eukaryota</taxon>
        <taxon>Metazoa</taxon>
        <taxon>Ecdysozoa</taxon>
        <taxon>Arthropoda</taxon>
        <taxon>Chelicerata</taxon>
        <taxon>Arachnida</taxon>
        <taxon>Araneae</taxon>
        <taxon>Araneomorphae</taxon>
        <taxon>Entelegynae</taxon>
        <taxon>Araneoidea</taxon>
        <taxon>Araneidae</taxon>
        <taxon>Caerostris</taxon>
    </lineage>
</organism>
<feature type="repeat" description="Solcar" evidence="10">
    <location>
        <begin position="132"/>
        <end position="217"/>
    </location>
</feature>
<protein>
    <submittedName>
        <fullName evidence="12">Mitochondrial nicotinamide adenine dinucleotide transporter SLC25A51</fullName>
    </submittedName>
</protein>
<dbReference type="Gene3D" id="1.50.40.10">
    <property type="entry name" value="Mitochondrial carrier domain"/>
    <property type="match status" value="1"/>
</dbReference>
<keyword evidence="7" id="KW-1133">Transmembrane helix</keyword>
<keyword evidence="3 11" id="KW-0813">Transport</keyword>
<dbReference type="PANTHER" id="PTHR46131">
    <property type="entry name" value="SD08549P"/>
    <property type="match status" value="1"/>
</dbReference>
<keyword evidence="13" id="KW-1185">Reference proteome</keyword>
<sequence length="323" mass="37030">MLNNIIQEFIDKVMCCINKMAIAPIDNKEYPISNKEPVMPLSDSRLTEYVCGWGSGFINIMITFPINKVMFRQMLHGVDSQHAFNQIKREGMHFLYRGVLPPLLQKATSTSIMFGSYKEFSEIIQGKFPSMQKFSVLCTAAILAGSAEAVLTPFERIQTLLQDRHYNTKFKNTYHAFSELRKQHGFKEFYRGMTPILLRNSVGNILFFGLKDFVKDFLPIKSTDSVLQEFVKDFISGAFVGAFTSTVFYPVNVVKTKMQVNCGTPFVSLSEAFKQTYIERDRSIRKLYYGVHVNYTRSFLSWGIINASNQLLKKIFFNDTSNS</sequence>
<name>A0AAV4VCX6_CAEEX</name>
<evidence type="ECO:0000256" key="6">
    <source>
        <dbReference type="ARBA" id="ARBA00022792"/>
    </source>
</evidence>
<evidence type="ECO:0000256" key="3">
    <source>
        <dbReference type="ARBA" id="ARBA00022448"/>
    </source>
</evidence>
<dbReference type="InterPro" id="IPR018108">
    <property type="entry name" value="MCP_transmembrane"/>
</dbReference>
<dbReference type="Proteomes" id="UP001054945">
    <property type="component" value="Unassembled WGS sequence"/>
</dbReference>
<reference evidence="12 13" key="1">
    <citation type="submission" date="2021-06" db="EMBL/GenBank/DDBJ databases">
        <title>Caerostris extrusa draft genome.</title>
        <authorList>
            <person name="Kono N."/>
            <person name="Arakawa K."/>
        </authorList>
    </citation>
    <scope>NUCLEOTIDE SEQUENCE [LARGE SCALE GENOMIC DNA]</scope>
</reference>